<name>A0ABS7EGH0_9GAMM</name>
<evidence type="ECO:0000256" key="1">
    <source>
        <dbReference type="SAM" id="Phobius"/>
    </source>
</evidence>
<reference evidence="2" key="1">
    <citation type="submission" date="2021-07" db="EMBL/GenBank/DDBJ databases">
        <title>Neiella marina sp. nov., isolated from the intestinal content of sea cucumber Apostichopus japonicus.</title>
        <authorList>
            <person name="Bai X."/>
        </authorList>
    </citation>
    <scope>NUCLEOTIDE SEQUENCE</scope>
    <source>
        <strain evidence="2">126</strain>
    </source>
</reference>
<gene>
    <name evidence="2" type="ORF">K0504_09650</name>
</gene>
<dbReference type="RefSeq" id="WP_220103983.1">
    <property type="nucleotide sequence ID" value="NZ_JAHZSS010000010.1"/>
</dbReference>
<evidence type="ECO:0000313" key="3">
    <source>
        <dbReference type="Proteomes" id="UP001166251"/>
    </source>
</evidence>
<organism evidence="2 3">
    <name type="scientific">Neiella holothuriorum</name>
    <dbReference type="NCBI Taxonomy" id="2870530"/>
    <lineage>
        <taxon>Bacteria</taxon>
        <taxon>Pseudomonadati</taxon>
        <taxon>Pseudomonadota</taxon>
        <taxon>Gammaproteobacteria</taxon>
        <taxon>Alteromonadales</taxon>
        <taxon>Echinimonadaceae</taxon>
        <taxon>Neiella</taxon>
    </lineage>
</organism>
<keyword evidence="3" id="KW-1185">Reference proteome</keyword>
<proteinExistence type="predicted"/>
<comment type="caution">
    <text evidence="2">The sequence shown here is derived from an EMBL/GenBank/DDBJ whole genome shotgun (WGS) entry which is preliminary data.</text>
</comment>
<evidence type="ECO:0008006" key="4">
    <source>
        <dbReference type="Google" id="ProtNLM"/>
    </source>
</evidence>
<feature type="transmembrane region" description="Helical" evidence="1">
    <location>
        <begin position="6"/>
        <end position="23"/>
    </location>
</feature>
<evidence type="ECO:0000313" key="2">
    <source>
        <dbReference type="EMBL" id="MBW8191300.1"/>
    </source>
</evidence>
<keyword evidence="1" id="KW-1133">Transmembrane helix</keyword>
<accession>A0ABS7EGH0</accession>
<protein>
    <recommendedName>
        <fullName evidence="4">CBS domain-containing protein</fullName>
    </recommendedName>
</protein>
<dbReference type="Proteomes" id="UP001166251">
    <property type="component" value="Unassembled WGS sequence"/>
</dbReference>
<sequence length="115" mass="13178">MQTELVIYVLVGIVLWDLVKMVYHKLTESRRQRNWSKERDWALDVIECKGHSAHYYMPSIGQREDSELCRALDLLAGQGFIVTDGDGNLVGKVAKARISSGERAEQRRAEFKIVQ</sequence>
<keyword evidence="1" id="KW-0472">Membrane</keyword>
<dbReference type="EMBL" id="JAHZSS010000010">
    <property type="protein sequence ID" value="MBW8191300.1"/>
    <property type="molecule type" value="Genomic_DNA"/>
</dbReference>
<keyword evidence="1" id="KW-0812">Transmembrane</keyword>